<gene>
    <name evidence="1" type="ORF">BOTCAL_0024g00190</name>
</gene>
<evidence type="ECO:0000313" key="1">
    <source>
        <dbReference type="EMBL" id="TEY83811.1"/>
    </source>
</evidence>
<dbReference type="Proteomes" id="UP000297299">
    <property type="component" value="Unassembled WGS sequence"/>
</dbReference>
<dbReference type="EMBL" id="PHWZ01000024">
    <property type="protein sequence ID" value="TEY83811.1"/>
    <property type="molecule type" value="Genomic_DNA"/>
</dbReference>
<name>A0A4Y8DEI7_9HELO</name>
<organism evidence="1 2">
    <name type="scientific">Botryotinia calthae</name>
    <dbReference type="NCBI Taxonomy" id="38488"/>
    <lineage>
        <taxon>Eukaryota</taxon>
        <taxon>Fungi</taxon>
        <taxon>Dikarya</taxon>
        <taxon>Ascomycota</taxon>
        <taxon>Pezizomycotina</taxon>
        <taxon>Leotiomycetes</taxon>
        <taxon>Helotiales</taxon>
        <taxon>Sclerotiniaceae</taxon>
        <taxon>Botryotinia</taxon>
    </lineage>
</organism>
<reference evidence="1 2" key="1">
    <citation type="submission" date="2017-11" db="EMBL/GenBank/DDBJ databases">
        <title>Comparative genomics of Botrytis spp.</title>
        <authorList>
            <person name="Valero-Jimenez C.A."/>
            <person name="Tapia P."/>
            <person name="Veloso J."/>
            <person name="Silva-Moreno E."/>
            <person name="Staats M."/>
            <person name="Valdes J.H."/>
            <person name="Van Kan J.A.L."/>
        </authorList>
    </citation>
    <scope>NUCLEOTIDE SEQUENCE [LARGE SCALE GENOMIC DNA]</scope>
    <source>
        <strain evidence="1 2">MUCL2830</strain>
    </source>
</reference>
<sequence length="85" mass="9936">MYRDEERKKSKRLVSEKWEAIEGMEGEDEPMVYDGLRIWGQTVLYPTVCRLTDKTEVEILGEWGYLSKHRMLWLAGLLCSAVRVG</sequence>
<protein>
    <submittedName>
        <fullName evidence="1">Uncharacterized protein</fullName>
    </submittedName>
</protein>
<evidence type="ECO:0000313" key="2">
    <source>
        <dbReference type="Proteomes" id="UP000297299"/>
    </source>
</evidence>
<accession>A0A4Y8DEI7</accession>
<proteinExistence type="predicted"/>
<dbReference type="AlphaFoldDB" id="A0A4Y8DEI7"/>
<keyword evidence="2" id="KW-1185">Reference proteome</keyword>
<comment type="caution">
    <text evidence="1">The sequence shown here is derived from an EMBL/GenBank/DDBJ whole genome shotgun (WGS) entry which is preliminary data.</text>
</comment>